<sequence length="230" mass="26243">MPPGYGAPPLGLAQEDIKKSPISKQITFIQVDGRGHLESTTEVFHYIIIAHTVWYFSDLTVLPNILAAAIGNVNVSGACSWRRRAGEEDRSLMYWTELVEIPAKEDNRDPAEIPDARITTQAAPDSLRSPDQTLKPKLQQLLVKKTPRNKCYEPDETNIIVSVTDRSQRDLTKRFDELDIDWEVVEDDRKHYKLDTSVLTKLVDYAEEGNMLRTHGDVPPWIRELIYAKE</sequence>
<dbReference type="EMBL" id="JAUKUA010000005">
    <property type="protein sequence ID" value="KAK0711610.1"/>
    <property type="molecule type" value="Genomic_DNA"/>
</dbReference>
<protein>
    <submittedName>
        <fullName evidence="1">Uncharacterized protein</fullName>
    </submittedName>
</protein>
<proteinExistence type="predicted"/>
<keyword evidence="2" id="KW-1185">Reference proteome</keyword>
<name>A0AA40A9A2_9PEZI</name>
<dbReference type="AlphaFoldDB" id="A0AA40A9A2"/>
<gene>
    <name evidence="1" type="ORF">B0H67DRAFT_646966</name>
</gene>
<accession>A0AA40A9A2</accession>
<reference evidence="1" key="1">
    <citation type="submission" date="2023-06" db="EMBL/GenBank/DDBJ databases">
        <title>Genome-scale phylogeny and comparative genomics of the fungal order Sordariales.</title>
        <authorList>
            <consortium name="Lawrence Berkeley National Laboratory"/>
            <person name="Hensen N."/>
            <person name="Bonometti L."/>
            <person name="Westerberg I."/>
            <person name="Brannstrom I.O."/>
            <person name="Guillou S."/>
            <person name="Cros-Aarteil S."/>
            <person name="Calhoun S."/>
            <person name="Haridas S."/>
            <person name="Kuo A."/>
            <person name="Mondo S."/>
            <person name="Pangilinan J."/>
            <person name="Riley R."/>
            <person name="Labutti K."/>
            <person name="Andreopoulos B."/>
            <person name="Lipzen A."/>
            <person name="Chen C."/>
            <person name="Yanf M."/>
            <person name="Daum C."/>
            <person name="Ng V."/>
            <person name="Clum A."/>
            <person name="Steindorff A."/>
            <person name="Ohm R."/>
            <person name="Martin F."/>
            <person name="Silar P."/>
            <person name="Natvig D."/>
            <person name="Lalanne C."/>
            <person name="Gautier V."/>
            <person name="Ament-Velasquez S.L."/>
            <person name="Kruys A."/>
            <person name="Hutchinson M.I."/>
            <person name="Powell A.J."/>
            <person name="Barry K."/>
            <person name="Miller A.N."/>
            <person name="Grigoriev I.V."/>
            <person name="Debuchy R."/>
            <person name="Gladieux P."/>
            <person name="Thoren M.H."/>
            <person name="Johannesson H."/>
        </authorList>
    </citation>
    <scope>NUCLEOTIDE SEQUENCE</scope>
    <source>
        <strain evidence="1">SMH4607-1</strain>
    </source>
</reference>
<evidence type="ECO:0000313" key="1">
    <source>
        <dbReference type="EMBL" id="KAK0711610.1"/>
    </source>
</evidence>
<dbReference type="Proteomes" id="UP001172102">
    <property type="component" value="Unassembled WGS sequence"/>
</dbReference>
<organism evidence="1 2">
    <name type="scientific">Lasiosphaeris hirsuta</name>
    <dbReference type="NCBI Taxonomy" id="260670"/>
    <lineage>
        <taxon>Eukaryota</taxon>
        <taxon>Fungi</taxon>
        <taxon>Dikarya</taxon>
        <taxon>Ascomycota</taxon>
        <taxon>Pezizomycotina</taxon>
        <taxon>Sordariomycetes</taxon>
        <taxon>Sordariomycetidae</taxon>
        <taxon>Sordariales</taxon>
        <taxon>Lasiosphaeriaceae</taxon>
        <taxon>Lasiosphaeris</taxon>
    </lineage>
</organism>
<evidence type="ECO:0000313" key="2">
    <source>
        <dbReference type="Proteomes" id="UP001172102"/>
    </source>
</evidence>
<dbReference type="InterPro" id="IPR029063">
    <property type="entry name" value="SAM-dependent_MTases_sf"/>
</dbReference>
<dbReference type="Gene3D" id="3.40.50.150">
    <property type="entry name" value="Vaccinia Virus protein VP39"/>
    <property type="match status" value="1"/>
</dbReference>
<comment type="caution">
    <text evidence="1">The sequence shown here is derived from an EMBL/GenBank/DDBJ whole genome shotgun (WGS) entry which is preliminary data.</text>
</comment>